<dbReference type="EMBL" id="JAUOEL010000003">
    <property type="protein sequence ID" value="MDO5974710.1"/>
    <property type="molecule type" value="Genomic_DNA"/>
</dbReference>
<proteinExistence type="predicted"/>
<dbReference type="Proteomes" id="UP001176806">
    <property type="component" value="Unassembled WGS sequence"/>
</dbReference>
<sequence length="164" mass="18287">MKITKKFHEHLNNINDVRKKSILIIGTVVLSILNSHATALTADLNTITISANITNENVLKAYDWKVETNKRSYSGTSFSVEDAKRMIALTSSGDIVRASKIESYFVLKAEVKNNSKRNYFWEVETITGFAKGYASTEAYAHKMIQLVASGDAIVSKKIISQPQQ</sequence>
<organism evidence="1 2">
    <name type="scientific">Flavivirga jejuensis</name>
    <dbReference type="NCBI Taxonomy" id="870487"/>
    <lineage>
        <taxon>Bacteria</taxon>
        <taxon>Pseudomonadati</taxon>
        <taxon>Bacteroidota</taxon>
        <taxon>Flavobacteriia</taxon>
        <taxon>Flavobacteriales</taxon>
        <taxon>Flavobacteriaceae</taxon>
        <taxon>Flavivirga</taxon>
    </lineage>
</organism>
<comment type="caution">
    <text evidence="1">The sequence shown here is derived from an EMBL/GenBank/DDBJ whole genome shotgun (WGS) entry which is preliminary data.</text>
</comment>
<name>A0ABT8WNW5_9FLAO</name>
<protein>
    <submittedName>
        <fullName evidence="1">Uncharacterized protein</fullName>
    </submittedName>
</protein>
<evidence type="ECO:0000313" key="1">
    <source>
        <dbReference type="EMBL" id="MDO5974710.1"/>
    </source>
</evidence>
<gene>
    <name evidence="1" type="ORF">Q4Q40_10995</name>
</gene>
<evidence type="ECO:0000313" key="2">
    <source>
        <dbReference type="Proteomes" id="UP001176806"/>
    </source>
</evidence>
<reference evidence="1" key="1">
    <citation type="submission" date="2023-07" db="EMBL/GenBank/DDBJ databases">
        <title>Two novel species in the genus Flavivirga.</title>
        <authorList>
            <person name="Kwon K."/>
        </authorList>
    </citation>
    <scope>NUCLEOTIDE SEQUENCE</scope>
    <source>
        <strain evidence="1">KACC 14158</strain>
    </source>
</reference>
<dbReference type="RefSeq" id="WP_303301839.1">
    <property type="nucleotide sequence ID" value="NZ_BAABDA010000050.1"/>
</dbReference>
<keyword evidence="2" id="KW-1185">Reference proteome</keyword>
<accession>A0ABT8WNW5</accession>